<evidence type="ECO:0000256" key="1">
    <source>
        <dbReference type="ARBA" id="ARBA00004651"/>
    </source>
</evidence>
<evidence type="ECO:0000256" key="4">
    <source>
        <dbReference type="ARBA" id="ARBA00022692"/>
    </source>
</evidence>
<feature type="transmembrane region" description="Helical" evidence="7">
    <location>
        <begin position="81"/>
        <end position="102"/>
    </location>
</feature>
<evidence type="ECO:0000256" key="6">
    <source>
        <dbReference type="ARBA" id="ARBA00023136"/>
    </source>
</evidence>
<dbReference type="EMBL" id="CYGY02000109">
    <property type="protein sequence ID" value="SIT51186.1"/>
    <property type="molecule type" value="Genomic_DNA"/>
</dbReference>
<proteinExistence type="inferred from homology"/>
<dbReference type="GO" id="GO:0005886">
    <property type="term" value="C:plasma membrane"/>
    <property type="evidence" value="ECO:0007669"/>
    <property type="project" value="UniProtKB-SubCell"/>
</dbReference>
<dbReference type="InterPro" id="IPR032808">
    <property type="entry name" value="DoxX"/>
</dbReference>
<evidence type="ECO:0000256" key="7">
    <source>
        <dbReference type="SAM" id="Phobius"/>
    </source>
</evidence>
<keyword evidence="5 7" id="KW-1133">Transmembrane helix</keyword>
<evidence type="ECO:0000313" key="8">
    <source>
        <dbReference type="EMBL" id="SIT51186.1"/>
    </source>
</evidence>
<accession>A0A1N7SUZ9</accession>
<feature type="transmembrane region" description="Helical" evidence="7">
    <location>
        <begin position="12"/>
        <end position="34"/>
    </location>
</feature>
<name>A0A1N7SUZ9_9BURK</name>
<feature type="transmembrane region" description="Helical" evidence="7">
    <location>
        <begin position="41"/>
        <end position="61"/>
    </location>
</feature>
<dbReference type="OrthoDB" id="9792760at2"/>
<protein>
    <submittedName>
        <fullName evidence="8">DoxX (Modular protein)</fullName>
    </submittedName>
</protein>
<evidence type="ECO:0000313" key="9">
    <source>
        <dbReference type="Proteomes" id="UP000195569"/>
    </source>
</evidence>
<evidence type="ECO:0000256" key="2">
    <source>
        <dbReference type="ARBA" id="ARBA00006679"/>
    </source>
</evidence>
<comment type="similarity">
    <text evidence="2">Belongs to the DoxX family.</text>
</comment>
<organism evidence="8 9">
    <name type="scientific">Paraburkholderia piptadeniae</name>
    <dbReference type="NCBI Taxonomy" id="1701573"/>
    <lineage>
        <taxon>Bacteria</taxon>
        <taxon>Pseudomonadati</taxon>
        <taxon>Pseudomonadota</taxon>
        <taxon>Betaproteobacteria</taxon>
        <taxon>Burkholderiales</taxon>
        <taxon>Burkholderiaceae</taxon>
        <taxon>Paraburkholderia</taxon>
    </lineage>
</organism>
<dbReference type="Proteomes" id="UP000195569">
    <property type="component" value="Unassembled WGS sequence"/>
</dbReference>
<evidence type="ECO:0000256" key="3">
    <source>
        <dbReference type="ARBA" id="ARBA00022475"/>
    </source>
</evidence>
<dbReference type="Pfam" id="PF07681">
    <property type="entry name" value="DoxX"/>
    <property type="match status" value="1"/>
</dbReference>
<dbReference type="PANTHER" id="PTHR33452">
    <property type="entry name" value="OXIDOREDUCTASE CATD-RELATED"/>
    <property type="match status" value="1"/>
</dbReference>
<dbReference type="PANTHER" id="PTHR33452:SF1">
    <property type="entry name" value="INNER MEMBRANE PROTEIN YPHA-RELATED"/>
    <property type="match status" value="1"/>
</dbReference>
<keyword evidence="9" id="KW-1185">Reference proteome</keyword>
<comment type="caution">
    <text evidence="8">The sequence shown here is derived from an EMBL/GenBank/DDBJ whole genome shotgun (WGS) entry which is preliminary data.</text>
</comment>
<feature type="transmembrane region" description="Helical" evidence="7">
    <location>
        <begin position="114"/>
        <end position="131"/>
    </location>
</feature>
<comment type="subcellular location">
    <subcellularLocation>
        <location evidence="1">Cell membrane</location>
        <topology evidence="1">Multi-pass membrane protein</topology>
    </subcellularLocation>
</comment>
<keyword evidence="3" id="KW-1003">Cell membrane</keyword>
<sequence length="141" mass="14796">MDNTLAAAVPNHAHLGVAIGRLLMAVLFLVSGLLKITHLAAVTAMLAGLGMPFAHGVAPLVAMFETAGGLSLALGWQTRRVALALALFVVPATLMFHSFWNADAATYSNQLNHFLKNVAIFGALLMVASSSPTSQVDKDSR</sequence>
<keyword evidence="4 7" id="KW-0812">Transmembrane</keyword>
<dbReference type="AlphaFoldDB" id="A0A1N7SUZ9"/>
<dbReference type="RefSeq" id="WP_087739707.1">
    <property type="nucleotide sequence ID" value="NZ_CYGY02000109.1"/>
</dbReference>
<dbReference type="InterPro" id="IPR051907">
    <property type="entry name" value="DoxX-like_oxidoreductase"/>
</dbReference>
<reference evidence="8" key="1">
    <citation type="submission" date="2016-12" db="EMBL/GenBank/DDBJ databases">
        <authorList>
            <person name="Moulin L."/>
        </authorList>
    </citation>
    <scope>NUCLEOTIDE SEQUENCE [LARGE SCALE GENOMIC DNA]</scope>
    <source>
        <strain evidence="8">STM 7183</strain>
    </source>
</reference>
<evidence type="ECO:0000256" key="5">
    <source>
        <dbReference type="ARBA" id="ARBA00022989"/>
    </source>
</evidence>
<keyword evidence="6 7" id="KW-0472">Membrane</keyword>
<gene>
    <name evidence="8" type="ORF">BN2476_1090006</name>
</gene>